<dbReference type="OrthoDB" id="6398375at2"/>
<evidence type="ECO:0000313" key="2">
    <source>
        <dbReference type="Proteomes" id="UP000317243"/>
    </source>
</evidence>
<dbReference type="EMBL" id="SIHI01000001">
    <property type="protein sequence ID" value="TWT56683.1"/>
    <property type="molecule type" value="Genomic_DNA"/>
</dbReference>
<dbReference type="SUPFAM" id="SSF55811">
    <property type="entry name" value="Nudix"/>
    <property type="match status" value="1"/>
</dbReference>
<dbReference type="InterPro" id="IPR015797">
    <property type="entry name" value="NUDIX_hydrolase-like_dom_sf"/>
</dbReference>
<evidence type="ECO:0008006" key="3">
    <source>
        <dbReference type="Google" id="ProtNLM"/>
    </source>
</evidence>
<gene>
    <name evidence="1" type="ORF">KOR42_00370</name>
</gene>
<protein>
    <recommendedName>
        <fullName evidence="3">Phosphoesterase</fullName>
    </recommendedName>
</protein>
<dbReference type="Gene3D" id="3.90.79.10">
    <property type="entry name" value="Nucleoside Triphosphate Pyrophosphohydrolase"/>
    <property type="match status" value="1"/>
</dbReference>
<name>A0A5C5X3B2_9PLAN</name>
<organism evidence="1 2">
    <name type="scientific">Thalassoglobus neptunius</name>
    <dbReference type="NCBI Taxonomy" id="1938619"/>
    <lineage>
        <taxon>Bacteria</taxon>
        <taxon>Pseudomonadati</taxon>
        <taxon>Planctomycetota</taxon>
        <taxon>Planctomycetia</taxon>
        <taxon>Planctomycetales</taxon>
        <taxon>Planctomycetaceae</taxon>
        <taxon>Thalassoglobus</taxon>
    </lineage>
</organism>
<reference evidence="1 2" key="1">
    <citation type="submission" date="2019-02" db="EMBL/GenBank/DDBJ databases">
        <title>Deep-cultivation of Planctomycetes and their phenomic and genomic characterization uncovers novel biology.</title>
        <authorList>
            <person name="Wiegand S."/>
            <person name="Jogler M."/>
            <person name="Boedeker C."/>
            <person name="Pinto D."/>
            <person name="Vollmers J."/>
            <person name="Rivas-Marin E."/>
            <person name="Kohn T."/>
            <person name="Peeters S.H."/>
            <person name="Heuer A."/>
            <person name="Rast P."/>
            <person name="Oberbeckmann S."/>
            <person name="Bunk B."/>
            <person name="Jeske O."/>
            <person name="Meyerdierks A."/>
            <person name="Storesund J.E."/>
            <person name="Kallscheuer N."/>
            <person name="Luecker S."/>
            <person name="Lage O.M."/>
            <person name="Pohl T."/>
            <person name="Merkel B.J."/>
            <person name="Hornburger P."/>
            <person name="Mueller R.-W."/>
            <person name="Bruemmer F."/>
            <person name="Labrenz M."/>
            <person name="Spormann A.M."/>
            <person name="Op Den Camp H."/>
            <person name="Overmann J."/>
            <person name="Amann R."/>
            <person name="Jetten M.S.M."/>
            <person name="Mascher T."/>
            <person name="Medema M.H."/>
            <person name="Devos D.P."/>
            <person name="Kaster A.-K."/>
            <person name="Ovreas L."/>
            <person name="Rohde M."/>
            <person name="Galperin M.Y."/>
            <person name="Jogler C."/>
        </authorList>
    </citation>
    <scope>NUCLEOTIDE SEQUENCE [LARGE SCALE GENOMIC DNA]</scope>
    <source>
        <strain evidence="1 2">KOR42</strain>
    </source>
</reference>
<dbReference type="AlphaFoldDB" id="A0A5C5X3B2"/>
<proteinExistence type="predicted"/>
<accession>A0A5C5X3B2</accession>
<dbReference type="Proteomes" id="UP000317243">
    <property type="component" value="Unassembled WGS sequence"/>
</dbReference>
<dbReference type="RefSeq" id="WP_146506617.1">
    <property type="nucleotide sequence ID" value="NZ_SIHI01000001.1"/>
</dbReference>
<evidence type="ECO:0000313" key="1">
    <source>
        <dbReference type="EMBL" id="TWT56683.1"/>
    </source>
</evidence>
<keyword evidence="2" id="KW-1185">Reference proteome</keyword>
<sequence length="204" mass="23249">MSLDQTTVEHVLVVPTLLFHEIGHFQGYTTNIEPYLETLLDPSYVSYRPRHEVEEDPSYKQLIPYCIFRHEGKVFYYRRGKESGEGRLHSKRSIGIGGHISSDDATSGSNVYQVAMKREIEEEVFLESGFSESCVALINDDQTDVGRVHLGIVHVFDLEAAKVRPRETSIIEAGFEDPMQLAESRDDFETWSQICLEFLNTGQT</sequence>
<comment type="caution">
    <text evidence="1">The sequence shown here is derived from an EMBL/GenBank/DDBJ whole genome shotgun (WGS) entry which is preliminary data.</text>
</comment>